<sequence>MTTEAVEEIARSVGTGAGPLLEQSECRHAEAVATAIYEDAERSKRAEVEEALGKLDPGGERNDAQRDVIEGMADAIVERLLAAPLSSIRRGGDEPALDTVVRLFDIEVVEADDDGMDGRRSHREEVTGVDS</sequence>
<keyword evidence="3" id="KW-1185">Reference proteome</keyword>
<accession>A0A1G9ZNB5</accession>
<organism evidence="2 3">
    <name type="scientific">Haloarchaeobius iranensis</name>
    <dbReference type="NCBI Taxonomy" id="996166"/>
    <lineage>
        <taxon>Archaea</taxon>
        <taxon>Methanobacteriati</taxon>
        <taxon>Methanobacteriota</taxon>
        <taxon>Stenosarchaea group</taxon>
        <taxon>Halobacteria</taxon>
        <taxon>Halobacteriales</taxon>
        <taxon>Halorubellaceae</taxon>
        <taxon>Haloarchaeobius</taxon>
    </lineage>
</organism>
<feature type="domain" description="Tetrapyrrole biosynthesis glutamyl-tRNA reductase dimerisation" evidence="1">
    <location>
        <begin position="21"/>
        <end position="105"/>
    </location>
</feature>
<gene>
    <name evidence="2" type="ORF">SAMN05192554_12153</name>
</gene>
<reference evidence="2 3" key="1">
    <citation type="submission" date="2016-10" db="EMBL/GenBank/DDBJ databases">
        <authorList>
            <person name="de Groot N.N."/>
        </authorList>
    </citation>
    <scope>NUCLEOTIDE SEQUENCE [LARGE SCALE GENOMIC DNA]</scope>
    <source>
        <strain evidence="3">EB21,IBRC-M 10013,KCTC 4048</strain>
    </source>
</reference>
<protein>
    <submittedName>
        <fullName evidence="2">Glutamyl-tRNA reductase</fullName>
    </submittedName>
</protein>
<dbReference type="RefSeq" id="WP_089735435.1">
    <property type="nucleotide sequence ID" value="NZ_FNIA01000021.1"/>
</dbReference>
<dbReference type="GO" id="GO:0033014">
    <property type="term" value="P:tetrapyrrole biosynthetic process"/>
    <property type="evidence" value="ECO:0007669"/>
    <property type="project" value="InterPro"/>
</dbReference>
<dbReference type="EMBL" id="FNIA01000021">
    <property type="protein sequence ID" value="SDN22859.1"/>
    <property type="molecule type" value="Genomic_DNA"/>
</dbReference>
<dbReference type="GO" id="GO:0050661">
    <property type="term" value="F:NADP binding"/>
    <property type="evidence" value="ECO:0007669"/>
    <property type="project" value="InterPro"/>
</dbReference>
<dbReference type="Proteomes" id="UP000199370">
    <property type="component" value="Unassembled WGS sequence"/>
</dbReference>
<evidence type="ECO:0000313" key="2">
    <source>
        <dbReference type="EMBL" id="SDN22859.1"/>
    </source>
</evidence>
<dbReference type="STRING" id="996166.SAMN05192554_12153"/>
<dbReference type="GO" id="GO:0008883">
    <property type="term" value="F:glutamyl-tRNA reductase activity"/>
    <property type="evidence" value="ECO:0007669"/>
    <property type="project" value="InterPro"/>
</dbReference>
<name>A0A1G9ZNB5_9EURY</name>
<evidence type="ECO:0000313" key="3">
    <source>
        <dbReference type="Proteomes" id="UP000199370"/>
    </source>
</evidence>
<evidence type="ECO:0000259" key="1">
    <source>
        <dbReference type="Pfam" id="PF00745"/>
    </source>
</evidence>
<proteinExistence type="predicted"/>
<dbReference type="SUPFAM" id="SSF69075">
    <property type="entry name" value="Glutamyl tRNA-reductase dimerization domain"/>
    <property type="match status" value="1"/>
</dbReference>
<dbReference type="InterPro" id="IPR036453">
    <property type="entry name" value="GluRdtase_dimer_dom_sf"/>
</dbReference>
<dbReference type="Pfam" id="PF00745">
    <property type="entry name" value="GlutR_dimer"/>
    <property type="match status" value="1"/>
</dbReference>
<dbReference type="InterPro" id="IPR015896">
    <property type="entry name" value="4pyrrol_synth_GluRdtase_dimer"/>
</dbReference>
<dbReference type="AlphaFoldDB" id="A0A1G9ZNB5"/>